<evidence type="ECO:0000313" key="2">
    <source>
        <dbReference type="Proteomes" id="UP000824120"/>
    </source>
</evidence>
<accession>A0A9J5Z5W9</accession>
<organism evidence="1 2">
    <name type="scientific">Solanum commersonii</name>
    <name type="common">Commerson's wild potato</name>
    <name type="synonym">Commerson's nightshade</name>
    <dbReference type="NCBI Taxonomy" id="4109"/>
    <lineage>
        <taxon>Eukaryota</taxon>
        <taxon>Viridiplantae</taxon>
        <taxon>Streptophyta</taxon>
        <taxon>Embryophyta</taxon>
        <taxon>Tracheophyta</taxon>
        <taxon>Spermatophyta</taxon>
        <taxon>Magnoliopsida</taxon>
        <taxon>eudicotyledons</taxon>
        <taxon>Gunneridae</taxon>
        <taxon>Pentapetalae</taxon>
        <taxon>asterids</taxon>
        <taxon>lamiids</taxon>
        <taxon>Solanales</taxon>
        <taxon>Solanaceae</taxon>
        <taxon>Solanoideae</taxon>
        <taxon>Solaneae</taxon>
        <taxon>Solanum</taxon>
    </lineage>
</organism>
<dbReference type="InterPro" id="IPR044659">
    <property type="entry name" value="PELPK1_2"/>
</dbReference>
<evidence type="ECO:0000313" key="1">
    <source>
        <dbReference type="EMBL" id="KAG5608395.1"/>
    </source>
</evidence>
<proteinExistence type="predicted"/>
<comment type="caution">
    <text evidence="1">The sequence shown here is derived from an EMBL/GenBank/DDBJ whole genome shotgun (WGS) entry which is preliminary data.</text>
</comment>
<dbReference type="PANTHER" id="PTHR33088:SF28">
    <property type="entry name" value="PROTEIN PELPK1-RELATED"/>
    <property type="match status" value="1"/>
</dbReference>
<keyword evidence="2" id="KW-1185">Reference proteome</keyword>
<protein>
    <submittedName>
        <fullName evidence="1">Uncharacterized protein</fullName>
    </submittedName>
</protein>
<dbReference type="Proteomes" id="UP000824120">
    <property type="component" value="Chromosome 4"/>
</dbReference>
<name>A0A9J5Z5W9_SOLCO</name>
<dbReference type="PANTHER" id="PTHR33088">
    <property type="entry name" value="MUCIN-2"/>
    <property type="match status" value="1"/>
</dbReference>
<reference evidence="1 2" key="1">
    <citation type="submission" date="2020-09" db="EMBL/GenBank/DDBJ databases">
        <title>De no assembly of potato wild relative species, Solanum commersonii.</title>
        <authorList>
            <person name="Cho K."/>
        </authorList>
    </citation>
    <scope>NUCLEOTIDE SEQUENCE [LARGE SCALE GENOMIC DNA]</scope>
    <source>
        <strain evidence="1">LZ3.2</strain>
        <tissue evidence="1">Leaf</tissue>
    </source>
</reference>
<sequence>MSEFPGLNRANSAQFTFMNIHILYLIRAYARDMMWFTCCIRIGDANANTINFYAEAIRAIEEELPIPQFPEIPKPELPTLPKPEVPTLPKLKMPVIPKPKLPTLPKPEIPQVPKMP</sequence>
<dbReference type="AlphaFoldDB" id="A0A9J5Z5W9"/>
<gene>
    <name evidence="1" type="ORF">H5410_019676</name>
</gene>
<dbReference type="EMBL" id="JACXVP010000004">
    <property type="protein sequence ID" value="KAG5608395.1"/>
    <property type="molecule type" value="Genomic_DNA"/>
</dbReference>